<dbReference type="Pfam" id="PF12802">
    <property type="entry name" value="MarR_2"/>
    <property type="match status" value="1"/>
</dbReference>
<evidence type="ECO:0000313" key="3">
    <source>
        <dbReference type="Proteomes" id="UP000249061"/>
    </source>
</evidence>
<dbReference type="InterPro" id="IPR039422">
    <property type="entry name" value="MarR/SlyA-like"/>
</dbReference>
<feature type="domain" description="HTH marR-type" evidence="1">
    <location>
        <begin position="52"/>
        <end position="111"/>
    </location>
</feature>
<dbReference type="InterPro" id="IPR000835">
    <property type="entry name" value="HTH_MarR-typ"/>
</dbReference>
<organism evidence="2 3">
    <name type="scientific">Archangium gephyra</name>
    <dbReference type="NCBI Taxonomy" id="48"/>
    <lineage>
        <taxon>Bacteria</taxon>
        <taxon>Pseudomonadati</taxon>
        <taxon>Myxococcota</taxon>
        <taxon>Myxococcia</taxon>
        <taxon>Myxococcales</taxon>
        <taxon>Cystobacterineae</taxon>
        <taxon>Archangiaceae</taxon>
        <taxon>Archangium</taxon>
    </lineage>
</organism>
<evidence type="ECO:0000259" key="1">
    <source>
        <dbReference type="Pfam" id="PF12802"/>
    </source>
</evidence>
<dbReference type="PANTHER" id="PTHR33164:SF43">
    <property type="entry name" value="HTH-TYPE TRANSCRIPTIONAL REPRESSOR YETL"/>
    <property type="match status" value="1"/>
</dbReference>
<dbReference type="Gene3D" id="1.10.10.10">
    <property type="entry name" value="Winged helix-like DNA-binding domain superfamily/Winged helix DNA-binding domain"/>
    <property type="match status" value="1"/>
</dbReference>
<dbReference type="EMBL" id="QFQP01000040">
    <property type="protein sequence ID" value="PZR06053.1"/>
    <property type="molecule type" value="Genomic_DNA"/>
</dbReference>
<dbReference type="GO" id="GO:0003700">
    <property type="term" value="F:DNA-binding transcription factor activity"/>
    <property type="evidence" value="ECO:0007669"/>
    <property type="project" value="InterPro"/>
</dbReference>
<dbReference type="SUPFAM" id="SSF46785">
    <property type="entry name" value="Winged helix' DNA-binding domain"/>
    <property type="match status" value="1"/>
</dbReference>
<dbReference type="InterPro" id="IPR036390">
    <property type="entry name" value="WH_DNA-bd_sf"/>
</dbReference>
<gene>
    <name evidence="2" type="ORF">DI536_30995</name>
</gene>
<name>A0A2W5SZH0_9BACT</name>
<evidence type="ECO:0000313" key="2">
    <source>
        <dbReference type="EMBL" id="PZR06053.1"/>
    </source>
</evidence>
<dbReference type="AlphaFoldDB" id="A0A2W5SZH0"/>
<dbReference type="PANTHER" id="PTHR33164">
    <property type="entry name" value="TRANSCRIPTIONAL REGULATOR, MARR FAMILY"/>
    <property type="match status" value="1"/>
</dbReference>
<reference evidence="2 3" key="1">
    <citation type="submission" date="2017-08" db="EMBL/GenBank/DDBJ databases">
        <title>Infants hospitalized years apart are colonized by the same room-sourced microbial strains.</title>
        <authorList>
            <person name="Brooks B."/>
            <person name="Olm M.R."/>
            <person name="Firek B.A."/>
            <person name="Baker R."/>
            <person name="Thomas B.C."/>
            <person name="Morowitz M.J."/>
            <person name="Banfield J.F."/>
        </authorList>
    </citation>
    <scope>NUCLEOTIDE SEQUENCE [LARGE SCALE GENOMIC DNA]</scope>
    <source>
        <strain evidence="2">S2_003_000_R2_14</strain>
    </source>
</reference>
<proteinExistence type="predicted"/>
<protein>
    <recommendedName>
        <fullName evidence="1">HTH marR-type domain-containing protein</fullName>
    </recommendedName>
</protein>
<dbReference type="Proteomes" id="UP000249061">
    <property type="component" value="Unassembled WGS sequence"/>
</dbReference>
<dbReference type="GO" id="GO:0006950">
    <property type="term" value="P:response to stress"/>
    <property type="evidence" value="ECO:0007669"/>
    <property type="project" value="TreeGrafter"/>
</dbReference>
<comment type="caution">
    <text evidence="2">The sequence shown here is derived from an EMBL/GenBank/DDBJ whole genome shotgun (WGS) entry which is preliminary data.</text>
</comment>
<dbReference type="InterPro" id="IPR036388">
    <property type="entry name" value="WH-like_DNA-bd_sf"/>
</dbReference>
<accession>A0A2W5SZH0</accession>
<sequence>MTTCCQVGAESVAERRMIKLPGHQLVTDLVLETLKFHAALQVVGADIAGDVGVTQPQWGVLAAVARAGQALTVPEISSELRLTRQGVQKQVDVMVREGLLLREKNAAHARSPRFALSPQGRRLNLRAMHRWGRVASRLARPHSLAALREGGMLVRALVAGLDAEARR</sequence>